<proteinExistence type="predicted"/>
<dbReference type="EMBL" id="JH795860">
    <property type="protein sequence ID" value="EJU03118.1"/>
    <property type="molecule type" value="Genomic_DNA"/>
</dbReference>
<protein>
    <submittedName>
        <fullName evidence="1">Uncharacterized protein</fullName>
    </submittedName>
</protein>
<dbReference type="OrthoDB" id="3232941at2759"/>
<dbReference type="Proteomes" id="UP000030653">
    <property type="component" value="Unassembled WGS sequence"/>
</dbReference>
<name>M5GEA6_DACPD</name>
<gene>
    <name evidence="1" type="ORF">DACRYDRAFT_30091</name>
</gene>
<dbReference type="HOGENOM" id="CLU_006344_12_4_1"/>
<feature type="non-terminal residue" evidence="1">
    <location>
        <position position="127"/>
    </location>
</feature>
<dbReference type="AlphaFoldDB" id="M5GEA6"/>
<reference evidence="1 2" key="1">
    <citation type="journal article" date="2012" name="Science">
        <title>The Paleozoic origin of enzymatic lignin decomposition reconstructed from 31 fungal genomes.</title>
        <authorList>
            <person name="Floudas D."/>
            <person name="Binder M."/>
            <person name="Riley R."/>
            <person name="Barry K."/>
            <person name="Blanchette R.A."/>
            <person name="Henrissat B."/>
            <person name="Martinez A.T."/>
            <person name="Otillar R."/>
            <person name="Spatafora J.W."/>
            <person name="Yadav J.S."/>
            <person name="Aerts A."/>
            <person name="Benoit I."/>
            <person name="Boyd A."/>
            <person name="Carlson A."/>
            <person name="Copeland A."/>
            <person name="Coutinho P.M."/>
            <person name="de Vries R.P."/>
            <person name="Ferreira P."/>
            <person name="Findley K."/>
            <person name="Foster B."/>
            <person name="Gaskell J."/>
            <person name="Glotzer D."/>
            <person name="Gorecki P."/>
            <person name="Heitman J."/>
            <person name="Hesse C."/>
            <person name="Hori C."/>
            <person name="Igarashi K."/>
            <person name="Jurgens J.A."/>
            <person name="Kallen N."/>
            <person name="Kersten P."/>
            <person name="Kohler A."/>
            <person name="Kuees U."/>
            <person name="Kumar T.K.A."/>
            <person name="Kuo A."/>
            <person name="LaButti K."/>
            <person name="Larrondo L.F."/>
            <person name="Lindquist E."/>
            <person name="Ling A."/>
            <person name="Lombard V."/>
            <person name="Lucas S."/>
            <person name="Lundell T."/>
            <person name="Martin R."/>
            <person name="McLaughlin D.J."/>
            <person name="Morgenstern I."/>
            <person name="Morin E."/>
            <person name="Murat C."/>
            <person name="Nagy L.G."/>
            <person name="Nolan M."/>
            <person name="Ohm R.A."/>
            <person name="Patyshakuliyeva A."/>
            <person name="Rokas A."/>
            <person name="Ruiz-Duenas F.J."/>
            <person name="Sabat G."/>
            <person name="Salamov A."/>
            <person name="Samejima M."/>
            <person name="Schmutz J."/>
            <person name="Slot J.C."/>
            <person name="St John F."/>
            <person name="Stenlid J."/>
            <person name="Sun H."/>
            <person name="Sun S."/>
            <person name="Syed K."/>
            <person name="Tsang A."/>
            <person name="Wiebenga A."/>
            <person name="Young D."/>
            <person name="Pisabarro A."/>
            <person name="Eastwood D.C."/>
            <person name="Martin F."/>
            <person name="Cullen D."/>
            <person name="Grigoriev I.V."/>
            <person name="Hibbett D.S."/>
        </authorList>
    </citation>
    <scope>NUCLEOTIDE SEQUENCE [LARGE SCALE GENOMIC DNA]</scope>
    <source>
        <strain evidence="1 2">DJM-731 SS1</strain>
    </source>
</reference>
<keyword evidence="2" id="KW-1185">Reference proteome</keyword>
<sequence>LLDFYYLACLEAHSDQTIVFLRQNLLMFHANKEAFICLGTRKSKDTNESMFQIPKLHSFVHYMSAIMEADLLDNWDTQMMEGLHKTLAKIPFCESSGRESTCIQEMAAWIARHEKLAGFQVVLEWRL</sequence>
<dbReference type="GeneID" id="63689393"/>
<organism evidence="1 2">
    <name type="scientific">Dacryopinax primogenitus (strain DJM 731)</name>
    <name type="common">Brown rot fungus</name>
    <dbReference type="NCBI Taxonomy" id="1858805"/>
    <lineage>
        <taxon>Eukaryota</taxon>
        <taxon>Fungi</taxon>
        <taxon>Dikarya</taxon>
        <taxon>Basidiomycota</taxon>
        <taxon>Agaricomycotina</taxon>
        <taxon>Dacrymycetes</taxon>
        <taxon>Dacrymycetales</taxon>
        <taxon>Dacrymycetaceae</taxon>
        <taxon>Dacryopinax</taxon>
    </lineage>
</organism>
<evidence type="ECO:0000313" key="1">
    <source>
        <dbReference type="EMBL" id="EJU03118.1"/>
    </source>
</evidence>
<evidence type="ECO:0000313" key="2">
    <source>
        <dbReference type="Proteomes" id="UP000030653"/>
    </source>
</evidence>
<feature type="non-terminal residue" evidence="1">
    <location>
        <position position="1"/>
    </location>
</feature>
<dbReference type="RefSeq" id="XP_040630012.1">
    <property type="nucleotide sequence ID" value="XM_040774331.1"/>
</dbReference>
<accession>M5GEA6</accession>